<keyword evidence="1" id="KW-0547">Nucleotide-binding</keyword>
<organism evidence="2">
    <name type="scientific">marine metagenome</name>
    <dbReference type="NCBI Taxonomy" id="408172"/>
    <lineage>
        <taxon>unclassified sequences</taxon>
        <taxon>metagenomes</taxon>
        <taxon>ecological metagenomes</taxon>
    </lineage>
</organism>
<dbReference type="InterPro" id="IPR007551">
    <property type="entry name" value="YajQ/Smlt4090-like"/>
</dbReference>
<dbReference type="PANTHER" id="PTHR30476:SF0">
    <property type="entry name" value="UPF0234 PROTEIN YAJQ"/>
    <property type="match status" value="1"/>
</dbReference>
<evidence type="ECO:0000256" key="1">
    <source>
        <dbReference type="ARBA" id="ARBA00022741"/>
    </source>
</evidence>
<dbReference type="InterPro" id="IPR036183">
    <property type="entry name" value="YajQ-like_sf"/>
</dbReference>
<feature type="non-terminal residue" evidence="2">
    <location>
        <position position="1"/>
    </location>
</feature>
<dbReference type="PANTHER" id="PTHR30476">
    <property type="entry name" value="UPF0234 PROTEIN YAJQ"/>
    <property type="match status" value="1"/>
</dbReference>
<dbReference type="GO" id="GO:0000166">
    <property type="term" value="F:nucleotide binding"/>
    <property type="evidence" value="ECO:0007669"/>
    <property type="project" value="UniProtKB-KW"/>
</dbReference>
<reference evidence="2" key="1">
    <citation type="submission" date="2018-05" db="EMBL/GenBank/DDBJ databases">
        <authorList>
            <person name="Lanie J.A."/>
            <person name="Ng W.-L."/>
            <person name="Kazmierczak K.M."/>
            <person name="Andrzejewski T.M."/>
            <person name="Davidsen T.M."/>
            <person name="Wayne K.J."/>
            <person name="Tettelin H."/>
            <person name="Glass J.I."/>
            <person name="Rusch D."/>
            <person name="Podicherti R."/>
            <person name="Tsui H.-C.T."/>
            <person name="Winkler M.E."/>
        </authorList>
    </citation>
    <scope>NUCLEOTIDE SEQUENCE</scope>
</reference>
<dbReference type="GO" id="GO:0005829">
    <property type="term" value="C:cytosol"/>
    <property type="evidence" value="ECO:0007669"/>
    <property type="project" value="TreeGrafter"/>
</dbReference>
<gene>
    <name evidence="2" type="ORF">METZ01_LOCUS223380</name>
</gene>
<dbReference type="Pfam" id="PF04461">
    <property type="entry name" value="YajQ"/>
    <property type="match status" value="1"/>
</dbReference>
<proteinExistence type="predicted"/>
<dbReference type="EMBL" id="UINC01053696">
    <property type="protein sequence ID" value="SVB70526.1"/>
    <property type="molecule type" value="Genomic_DNA"/>
</dbReference>
<evidence type="ECO:0008006" key="3">
    <source>
        <dbReference type="Google" id="ProtNLM"/>
    </source>
</evidence>
<dbReference type="SUPFAM" id="SSF89963">
    <property type="entry name" value="YajQ-like"/>
    <property type="match status" value="1"/>
</dbReference>
<sequence length="45" mass="5221">LKVQVAIQGDKLRVTGKKRDILQEVIALLKEEKVDLPLQFTNFRE</sequence>
<evidence type="ECO:0000313" key="2">
    <source>
        <dbReference type="EMBL" id="SVB70526.1"/>
    </source>
</evidence>
<dbReference type="AlphaFoldDB" id="A0A382G5H3"/>
<dbReference type="Gene3D" id="3.30.70.860">
    <property type="match status" value="1"/>
</dbReference>
<accession>A0A382G5H3</accession>
<protein>
    <recommendedName>
        <fullName evidence="3">YajQ family cyclic di-GMP-binding protein</fullName>
    </recommendedName>
</protein>
<name>A0A382G5H3_9ZZZZ</name>
<dbReference type="InterPro" id="IPR035571">
    <property type="entry name" value="UPF0234-like_C"/>
</dbReference>